<dbReference type="Proteomes" id="UP000606490">
    <property type="component" value="Unassembled WGS sequence"/>
</dbReference>
<dbReference type="RefSeq" id="WP_202828875.1">
    <property type="nucleotide sequence ID" value="NZ_JAEUXJ010000027.1"/>
</dbReference>
<proteinExistence type="predicted"/>
<reference evidence="1 2" key="1">
    <citation type="submission" date="2021-01" db="EMBL/GenBank/DDBJ databases">
        <title>Belnapia mucosa sp. nov. and Belnapia arida sp. nov., isolated from the Tabernas Desert (Almeria, Spain).</title>
        <authorList>
            <person name="Molina-Menor E."/>
            <person name="Vidal-Verdu A."/>
            <person name="Calonge A."/>
            <person name="Satari L."/>
            <person name="Pereto Magraner J."/>
            <person name="Porcar Miralles M."/>
        </authorList>
    </citation>
    <scope>NUCLEOTIDE SEQUENCE [LARGE SCALE GENOMIC DNA]</scope>
    <source>
        <strain evidence="1 2">T6</strain>
    </source>
</reference>
<gene>
    <name evidence="1" type="ORF">JMJ55_27855</name>
</gene>
<organism evidence="1 2">
    <name type="scientific">Belnapia mucosa</name>
    <dbReference type="NCBI Taxonomy" id="2804532"/>
    <lineage>
        <taxon>Bacteria</taxon>
        <taxon>Pseudomonadati</taxon>
        <taxon>Pseudomonadota</taxon>
        <taxon>Alphaproteobacteria</taxon>
        <taxon>Acetobacterales</taxon>
        <taxon>Roseomonadaceae</taxon>
        <taxon>Belnapia</taxon>
    </lineage>
</organism>
<dbReference type="PROSITE" id="PS51318">
    <property type="entry name" value="TAT"/>
    <property type="match status" value="1"/>
</dbReference>
<evidence type="ECO:0000313" key="2">
    <source>
        <dbReference type="Proteomes" id="UP000606490"/>
    </source>
</evidence>
<evidence type="ECO:0000313" key="1">
    <source>
        <dbReference type="EMBL" id="MBL6459142.1"/>
    </source>
</evidence>
<accession>A0ABS1VCY2</accession>
<dbReference type="EMBL" id="JAEUXJ010000027">
    <property type="protein sequence ID" value="MBL6459142.1"/>
    <property type="molecule type" value="Genomic_DNA"/>
</dbReference>
<protein>
    <submittedName>
        <fullName evidence="1">Uncharacterized protein</fullName>
    </submittedName>
</protein>
<comment type="caution">
    <text evidence="1">The sequence shown here is derived from an EMBL/GenBank/DDBJ whole genome shotgun (WGS) entry which is preliminary data.</text>
</comment>
<sequence length="169" mass="17277">MTTEQSIGRAAMAGHPTRRVVLLGVFGAAGTVLAGGCASRVAIGPEAVAGKTPDGTVELSQVQVAYLGSGSTGRGVLRHRGRSYPFSISGLGVGGVGASTIEASGEVYNLPDAERFRGTYGQARYGFALGSMSGGDLWMQNEAGVIMHLKAKRQGLMLSLGGDAMLVSM</sequence>
<dbReference type="InterPro" id="IPR006311">
    <property type="entry name" value="TAT_signal"/>
</dbReference>
<name>A0ABS1VCY2_9PROT</name>
<keyword evidence="2" id="KW-1185">Reference proteome</keyword>